<dbReference type="Proteomes" id="UP000093985">
    <property type="component" value="Unassembled WGS sequence"/>
</dbReference>
<reference evidence="2" key="1">
    <citation type="submission" date="2016-06" db="EMBL/GenBank/DDBJ databases">
        <authorList>
            <person name="Sutton G."/>
            <person name="Brinkac L."/>
            <person name="Sanka R."/>
            <person name="Adams M."/>
            <person name="Lau E."/>
            <person name="Mehaffy C."/>
            <person name="Tameris M."/>
            <person name="Hatherill M."/>
            <person name="Hanekom W."/>
            <person name="Mahomed H."/>
            <person name="Mcshane H."/>
        </authorList>
    </citation>
    <scope>NUCLEOTIDE SEQUENCE [LARGE SCALE GENOMIC DNA]</scope>
    <source>
        <strain evidence="2">852014-51077_SCH5608930-a</strain>
    </source>
</reference>
<sequence>MDVGVKSNALQIEIDRLSEEVEVRSLPVGLRTNDGLNIFVADDGAFGEYVPLEAALAGSPDQTGRLLELLIAGAAVTG</sequence>
<dbReference type="AlphaFoldDB" id="A0A1A2E9V5"/>
<proteinExistence type="predicted"/>
<organism evidence="1 2">
    <name type="scientific">Mycolicibacter sinensis (strain JDM601)</name>
    <name type="common">Mycobacterium sinense</name>
    <dbReference type="NCBI Taxonomy" id="875328"/>
    <lineage>
        <taxon>Bacteria</taxon>
        <taxon>Bacillati</taxon>
        <taxon>Actinomycetota</taxon>
        <taxon>Actinomycetes</taxon>
        <taxon>Mycobacteriales</taxon>
        <taxon>Mycobacteriaceae</taxon>
        <taxon>Mycolicibacter</taxon>
    </lineage>
</organism>
<evidence type="ECO:0000313" key="2">
    <source>
        <dbReference type="Proteomes" id="UP000093985"/>
    </source>
</evidence>
<gene>
    <name evidence="1" type="ORF">A5771_17615</name>
</gene>
<evidence type="ECO:0000313" key="1">
    <source>
        <dbReference type="EMBL" id="OBG00890.1"/>
    </source>
</evidence>
<accession>A0A1A2E9V5</accession>
<dbReference type="EMBL" id="LZIN01000096">
    <property type="protein sequence ID" value="OBG00890.1"/>
    <property type="molecule type" value="Genomic_DNA"/>
</dbReference>
<name>A0A1A2E9V5_MYCSD</name>
<protein>
    <submittedName>
        <fullName evidence="1">Uncharacterized protein</fullName>
    </submittedName>
</protein>
<comment type="caution">
    <text evidence="1">The sequence shown here is derived from an EMBL/GenBank/DDBJ whole genome shotgun (WGS) entry which is preliminary data.</text>
</comment>